<dbReference type="Pfam" id="PF01661">
    <property type="entry name" value="Macro"/>
    <property type="match status" value="2"/>
</dbReference>
<feature type="domain" description="Macro" evidence="9">
    <location>
        <begin position="1152"/>
        <end position="1336"/>
    </location>
</feature>
<dbReference type="PROSITE" id="PS51059">
    <property type="entry name" value="PARP_CATALYTIC"/>
    <property type="match status" value="1"/>
</dbReference>
<proteinExistence type="predicted"/>
<evidence type="ECO:0000256" key="6">
    <source>
        <dbReference type="RuleBase" id="RU362114"/>
    </source>
</evidence>
<evidence type="ECO:0000256" key="7">
    <source>
        <dbReference type="SAM" id="MobiDB-lite"/>
    </source>
</evidence>
<keyword evidence="4 6" id="KW-0520">NAD</keyword>
<keyword evidence="11" id="KW-1185">Reference proteome</keyword>
<dbReference type="InterPro" id="IPR052056">
    <property type="entry name" value="Mono-ARTD/PARP"/>
</dbReference>
<dbReference type="CDD" id="cd02907">
    <property type="entry name" value="Macro_Af1521_BAL-like"/>
    <property type="match status" value="1"/>
</dbReference>
<dbReference type="PANTHER" id="PTHR14453">
    <property type="entry name" value="PARP/ZINC FINGER CCCH TYPE DOMAIN CONTAINING PROTEIN"/>
    <property type="match status" value="1"/>
</dbReference>
<evidence type="ECO:0000256" key="1">
    <source>
        <dbReference type="ARBA" id="ARBA00004123"/>
    </source>
</evidence>
<dbReference type="PROSITE" id="PS51154">
    <property type="entry name" value="MACRO"/>
    <property type="match status" value="2"/>
</dbReference>
<keyword evidence="5" id="KW-0539">Nucleus</keyword>
<keyword evidence="3 6" id="KW-0808">Transferase</keyword>
<evidence type="ECO:0000256" key="5">
    <source>
        <dbReference type="ARBA" id="ARBA00023242"/>
    </source>
</evidence>
<feature type="domain" description="PARP catalytic" evidence="8">
    <location>
        <begin position="1585"/>
        <end position="1782"/>
    </location>
</feature>
<dbReference type="SUPFAM" id="SSF56399">
    <property type="entry name" value="ADP-ribosylation"/>
    <property type="match status" value="1"/>
</dbReference>
<feature type="region of interest" description="Disordered" evidence="7">
    <location>
        <begin position="1371"/>
        <end position="1391"/>
    </location>
</feature>
<evidence type="ECO:0000313" key="10">
    <source>
        <dbReference type="EMBL" id="KAL3842605.1"/>
    </source>
</evidence>
<feature type="domain" description="Macro" evidence="9">
    <location>
        <begin position="948"/>
        <end position="1134"/>
    </location>
</feature>
<dbReference type="SUPFAM" id="SSF52949">
    <property type="entry name" value="Macro domain-like"/>
    <property type="match status" value="2"/>
</dbReference>
<evidence type="ECO:0000256" key="2">
    <source>
        <dbReference type="ARBA" id="ARBA00022676"/>
    </source>
</evidence>
<dbReference type="Pfam" id="PF07177">
    <property type="entry name" value="Neuralized"/>
    <property type="match status" value="1"/>
</dbReference>
<evidence type="ECO:0000313" key="11">
    <source>
        <dbReference type="Proteomes" id="UP001634394"/>
    </source>
</evidence>
<sequence length="1782" mass="203030">ETFSHHCKGQNIEFNHDLALFTGGKENEEDITCINSHKLVSGKWSITMEARGTGVIKIGLSDKDPASSSVASVSKVIEFEDAFDARKENYTRFLSVDALKTFIYSDGTRNLQTHSLGTDKPVWLYVMIFYGDVSISVRDGQNLLCPWSEVYGNKLVANHDVIQLRQTEHLNDGFLILDQPIQPLHTYILTWDIIEENMKNYGFFRFGLSTINPQSLTQDDFAEKLSVESVNLHKEDGLQEFTWFCSPIYIHQYRDRFLISLDKNGRLIHNVTLDSRTTVYDIHDITKPIYLIIDLYSGKLDVRKSPLSFQSLDPRFGVKLFYIFENIQQDMDEEKLKLDLEHKLNQKPFQVYYGTNPFKAVVVFKSKIAVDQVKRIQPGLTAKQVLEPQTLQVLPIPNTSFEDGQKDYFEQYFISHEASGGGNLHKIWIQEGYLLATFKNVEDARSVLNRDHEVDVLPYFVDLGLAINKGHRPEFKEESTQSNPLDVAKLRYLQRKKEKDTKDYMMRTAEASVDWPDLESKTQGTCTVLLKPTFKLDSQAAYQKLLGWRTKAVHALDNWVQRVMKETLPIKAEKWNEVHHAMEDFQCSNTDVFFLEEKPENTVILLTSSKQHLDDVIKQVNKICNAKVDPVEKKELKFTNRDKFDAFKKLGIMENFEKQFRNTRFTYSIDVLIIKGPKAEVEKAQLEIWKSFGELMNVEEQIDHKKAQLLSDKSVRGKLDEMVRQKTSEIVPWYFTDNETVIIYTRNKEKGSSGLGILLSCINEMLVEEVIRLDTKDVIVVNGGKEWKSLLEDLSKNNSHVTVSTDANRSIIELTGFAGEIGDAKEKITKFLQEQNKDELLVHISPHTTEFIDKYRRDMIFKDCKAKVKVYQRSDGIPQGFIIHGTRDQREKGEKNLRTLEAKVCTRWFYIQQPKLVKTPIPQHKNRWEKECQCIISTEMALTLAKSQKPCVAISPNGQMIQIVLGDITMLKVDVIVNPANTDLNHSGGLARVIVEEGGEKIQDDCNEFIQGNGPLDVSKVYVTDGGRLRCKNIIHAVGPKWQTGQDSEEKKLYDTVQNILHEAVKLNSKSVAIPSISMGVFAFPPDKGTQQILKSIKDFISEKGGNCKIEEIYICDKTEDNIFHFCDAMDKILGSPWFVLRHSLPLRQGGFPYQISLHGNSVKLHVKKDSIEKQKVDVIVSTAAMWYPDMVGQISQLLIKTGGQAVTDALKNGPQKVKIGDVVPTTGGNLFCKFLFHVLLPKTWDEKNGYQMLESIMQQCLQMAKDKNLKSIAFPTIGTGGCKFPADVVAAAMLKTIQSFNKMPGLGSIQEIVIVLYHRDFNTCTVFDQKVQQYFPDLLTIPNERTVMEKSPAQFMQTVIPARGKRKEETVYEKEPLSGPSIGGKSDAASAKYTNPSPLVDDVLVVGITSDDKENISKVKAKMIKSIDEEYKKEKYTLKINLTPELEKKIKKFAEEECVAVMTTSATDEVEVHGFRDYVDKTNIKIDRLVADQEMRDQTAKAHSMLANIVNWEEELATDQWNPVSSEINFILEEHFKKNPNGQFDHQENQVKISFNLANKTKFNEMTRTKTNIRRNDKTQGVDLPKDWDIKKTNEEFKVVQLSPNSTEYKDVKTTFGNGGCPFTSIKQILRVENRTLYLQYQIKKLELESRNSKQFKNEQILFHGTSSDTVDKVNKGGYDRNYCGKNAVAYGEGVYFATTSRYSHGYANPDKNGVCRMYVARVLTGQFTKGVSGMKAPPPNPSFQGNNVLYDSVVDNTANPGMYIIFHDPQAYPEYLIEYQ</sequence>
<dbReference type="InterPro" id="IPR006573">
    <property type="entry name" value="NHR_dom"/>
</dbReference>
<dbReference type="InterPro" id="IPR002589">
    <property type="entry name" value="Macro_dom"/>
</dbReference>
<gene>
    <name evidence="10" type="ORF">ACJMK2_020598</name>
</gene>
<evidence type="ECO:0000256" key="4">
    <source>
        <dbReference type="ARBA" id="ARBA00023027"/>
    </source>
</evidence>
<dbReference type="CDD" id="cd01439">
    <property type="entry name" value="TCCD_inducible_PARP_like"/>
    <property type="match status" value="1"/>
</dbReference>
<dbReference type="Gene3D" id="3.30.720.50">
    <property type="match status" value="1"/>
</dbReference>
<evidence type="ECO:0000259" key="9">
    <source>
        <dbReference type="PROSITE" id="PS51154"/>
    </source>
</evidence>
<evidence type="ECO:0000259" key="8">
    <source>
        <dbReference type="PROSITE" id="PS51059"/>
    </source>
</evidence>
<dbReference type="GO" id="GO:0005634">
    <property type="term" value="C:nucleus"/>
    <property type="evidence" value="ECO:0007669"/>
    <property type="project" value="UniProtKB-SubCell"/>
</dbReference>
<comment type="subcellular location">
    <subcellularLocation>
        <location evidence="1">Nucleus</location>
    </subcellularLocation>
</comment>
<name>A0ABD3U2D2_SINWO</name>
<dbReference type="FunFam" id="3.90.228.10:FF:000008">
    <property type="entry name" value="Poly [ADP-ribose] polymerase"/>
    <property type="match status" value="1"/>
</dbReference>
<dbReference type="PANTHER" id="PTHR14453:SF102">
    <property type="entry name" value="PROTEIN MONO-ADP-RIBOSYLTRANSFERASE PARP14-LIKE"/>
    <property type="match status" value="1"/>
</dbReference>
<protein>
    <recommendedName>
        <fullName evidence="6">Poly [ADP-ribose] polymerase</fullName>
        <shortName evidence="6">PARP</shortName>
        <ecNumber evidence="6">2.4.2.-</ecNumber>
    </recommendedName>
</protein>
<dbReference type="Gene3D" id="3.40.220.10">
    <property type="entry name" value="Leucine Aminopeptidase, subunit E, domain 1"/>
    <property type="match status" value="2"/>
</dbReference>
<dbReference type="InterPro" id="IPR037197">
    <property type="entry name" value="WWE_dom_sf"/>
</dbReference>
<dbReference type="GO" id="GO:0003950">
    <property type="term" value="F:NAD+ poly-ADP-ribosyltransferase activity"/>
    <property type="evidence" value="ECO:0007669"/>
    <property type="project" value="UniProtKB-UniRule"/>
</dbReference>
<dbReference type="SMART" id="SM00506">
    <property type="entry name" value="A1pp"/>
    <property type="match status" value="2"/>
</dbReference>
<comment type="caution">
    <text evidence="10">The sequence shown here is derived from an EMBL/GenBank/DDBJ whole genome shotgun (WGS) entry which is preliminary data.</text>
</comment>
<keyword evidence="2 6" id="KW-0328">Glycosyltransferase</keyword>
<dbReference type="Proteomes" id="UP001634394">
    <property type="component" value="Unassembled WGS sequence"/>
</dbReference>
<organism evidence="10 11">
    <name type="scientific">Sinanodonta woodiana</name>
    <name type="common">Chinese pond mussel</name>
    <name type="synonym">Anodonta woodiana</name>
    <dbReference type="NCBI Taxonomy" id="1069815"/>
    <lineage>
        <taxon>Eukaryota</taxon>
        <taxon>Metazoa</taxon>
        <taxon>Spiralia</taxon>
        <taxon>Lophotrochozoa</taxon>
        <taxon>Mollusca</taxon>
        <taxon>Bivalvia</taxon>
        <taxon>Autobranchia</taxon>
        <taxon>Heteroconchia</taxon>
        <taxon>Palaeoheterodonta</taxon>
        <taxon>Unionida</taxon>
        <taxon>Unionoidea</taxon>
        <taxon>Unionidae</taxon>
        <taxon>Unioninae</taxon>
        <taxon>Sinanodonta</taxon>
    </lineage>
</organism>
<dbReference type="EMBL" id="JBJQND010000017">
    <property type="protein sequence ID" value="KAL3842605.1"/>
    <property type="molecule type" value="Genomic_DNA"/>
</dbReference>
<dbReference type="Pfam" id="PF00644">
    <property type="entry name" value="PARP"/>
    <property type="match status" value="1"/>
</dbReference>
<dbReference type="Gene3D" id="3.90.228.10">
    <property type="match status" value="1"/>
</dbReference>
<dbReference type="InterPro" id="IPR012317">
    <property type="entry name" value="Poly(ADP-ribose)pol_cat_dom"/>
</dbReference>
<dbReference type="EC" id="2.4.2.-" evidence="6"/>
<feature type="non-terminal residue" evidence="10">
    <location>
        <position position="1"/>
    </location>
</feature>
<dbReference type="InterPro" id="IPR043472">
    <property type="entry name" value="Macro_dom-like"/>
</dbReference>
<reference evidence="10 11" key="1">
    <citation type="submission" date="2024-11" db="EMBL/GenBank/DDBJ databases">
        <title>Chromosome-level genome assembly of the freshwater bivalve Anodonta woodiana.</title>
        <authorList>
            <person name="Chen X."/>
        </authorList>
    </citation>
    <scope>NUCLEOTIDE SEQUENCE [LARGE SCALE GENOMIC DNA]</scope>
    <source>
        <strain evidence="10">MN2024</strain>
        <tissue evidence="10">Gills</tissue>
    </source>
</reference>
<accession>A0ABD3U2D2</accession>
<evidence type="ECO:0000256" key="3">
    <source>
        <dbReference type="ARBA" id="ARBA00022679"/>
    </source>
</evidence>